<dbReference type="OrthoDB" id="7644395at2"/>
<proteinExistence type="predicted"/>
<dbReference type="STRING" id="1231392.OCGS_2382"/>
<evidence type="ECO:0000313" key="1">
    <source>
        <dbReference type="EMBL" id="EKE43650.1"/>
    </source>
</evidence>
<dbReference type="Proteomes" id="UP000006765">
    <property type="component" value="Unassembled WGS sequence"/>
</dbReference>
<dbReference type="InterPro" id="IPR021508">
    <property type="entry name" value="Gp17-like"/>
</dbReference>
<dbReference type="Pfam" id="PF11367">
    <property type="entry name" value="Tail_completion_gp17"/>
    <property type="match status" value="1"/>
</dbReference>
<evidence type="ECO:0000313" key="2">
    <source>
        <dbReference type="Proteomes" id="UP000006765"/>
    </source>
</evidence>
<dbReference type="EMBL" id="AMGO01000052">
    <property type="protein sequence ID" value="EKE43650.1"/>
    <property type="molecule type" value="Genomic_DNA"/>
</dbReference>
<dbReference type="Gene3D" id="3.30.2000.30">
    <property type="match status" value="1"/>
</dbReference>
<name>K2I493_9RHOB</name>
<accession>K2I493</accession>
<dbReference type="InterPro" id="IPR053745">
    <property type="entry name" value="Viral_Tail_Comp_sf"/>
</dbReference>
<gene>
    <name evidence="1" type="ORF">OCGS_2382</name>
</gene>
<protein>
    <recommendedName>
        <fullName evidence="3">Gene transfer agent protein</fullName>
    </recommendedName>
</protein>
<evidence type="ECO:0008006" key="3">
    <source>
        <dbReference type="Google" id="ProtNLM"/>
    </source>
</evidence>
<dbReference type="eggNOG" id="ENOG5032U2V">
    <property type="taxonomic scope" value="Bacteria"/>
</dbReference>
<dbReference type="RefSeq" id="WP_007427534.1">
    <property type="nucleotide sequence ID" value="NZ_AMGO01000052.1"/>
</dbReference>
<dbReference type="AlphaFoldDB" id="K2I493"/>
<comment type="caution">
    <text evidence="1">The sequence shown here is derived from an EMBL/GenBank/DDBJ whole genome shotgun (WGS) entry which is preliminary data.</text>
</comment>
<reference evidence="1 2" key="1">
    <citation type="journal article" date="2012" name="J. Bacteriol.">
        <title>Draft Genome Sequence of Oceaniovalibus guishaninsula JLT2003T.</title>
        <authorList>
            <person name="Tang K."/>
            <person name="Liu K."/>
            <person name="Jiao N."/>
        </authorList>
    </citation>
    <scope>NUCLEOTIDE SEQUENCE [LARGE SCALE GENOMIC DNA]</scope>
    <source>
        <strain evidence="1 2">JLT2003</strain>
    </source>
</reference>
<organism evidence="1 2">
    <name type="scientific">Oceaniovalibus guishaninsula JLT2003</name>
    <dbReference type="NCBI Taxonomy" id="1231392"/>
    <lineage>
        <taxon>Bacteria</taxon>
        <taxon>Pseudomonadati</taxon>
        <taxon>Pseudomonadota</taxon>
        <taxon>Alphaproteobacteria</taxon>
        <taxon>Rhodobacterales</taxon>
        <taxon>Roseobacteraceae</taxon>
        <taxon>Oceaniovalibus</taxon>
    </lineage>
</organism>
<keyword evidence="2" id="KW-1185">Reference proteome</keyword>
<sequence>MTYAMAAPLQAAVFQALRADPAVAALTGGAIHDAVPPGPVPGLYVTLGDEDVRERGCKDAGGARHDFTLRVVSDAAGFRQAKQAAAAICDALLAGLPPLPRGRIAGLWFVRARARRIGGGAAREIELRFRAQVMDE</sequence>